<dbReference type="EMBL" id="CP003876">
    <property type="protein sequence ID" value="AFU02687.1"/>
    <property type="molecule type" value="Genomic_DNA"/>
</dbReference>
<feature type="signal peptide" evidence="1">
    <location>
        <begin position="1"/>
        <end position="31"/>
    </location>
</feature>
<evidence type="ECO:0000256" key="1">
    <source>
        <dbReference type="SAM" id="SignalP"/>
    </source>
</evidence>
<accession>K0EYX2</accession>
<dbReference type="HOGENOM" id="CLU_2370007_0_0_11"/>
<evidence type="ECO:0000313" key="3">
    <source>
        <dbReference type="Proteomes" id="UP000006304"/>
    </source>
</evidence>
<protein>
    <submittedName>
        <fullName evidence="2">Uncharacterized protein</fullName>
    </submittedName>
</protein>
<dbReference type="KEGG" id="nbr:O3I_023660"/>
<keyword evidence="1" id="KW-0732">Signal</keyword>
<dbReference type="RefSeq" id="WP_014985542.1">
    <property type="nucleotide sequence ID" value="NC_018681.1"/>
</dbReference>
<evidence type="ECO:0000313" key="2">
    <source>
        <dbReference type="EMBL" id="AFU02687.1"/>
    </source>
</evidence>
<organism evidence="2 3">
    <name type="scientific">Nocardia brasiliensis (strain ATCC 700358 / HUJEG-1)</name>
    <dbReference type="NCBI Taxonomy" id="1133849"/>
    <lineage>
        <taxon>Bacteria</taxon>
        <taxon>Bacillati</taxon>
        <taxon>Actinomycetota</taxon>
        <taxon>Actinomycetes</taxon>
        <taxon>Mycobacteriales</taxon>
        <taxon>Nocardiaceae</taxon>
        <taxon>Nocardia</taxon>
    </lineage>
</organism>
<sequence length="95" mass="9225">MKNYVGLVARVSGVCVAMAAAVVLTAGTAAADTVKLTILKDDGSKEIVAVDAKAGLGVGLLSPCDLLTLGVDTGVAAQVLGVADIGVDGKVVACV</sequence>
<feature type="chain" id="PRO_5003832754" evidence="1">
    <location>
        <begin position="32"/>
        <end position="95"/>
    </location>
</feature>
<dbReference type="Proteomes" id="UP000006304">
    <property type="component" value="Chromosome"/>
</dbReference>
<reference evidence="2 3" key="1">
    <citation type="journal article" date="2012" name="J. Bacteriol.">
        <title>Complete genome sequence of Nocardia brasiliensis HUJEG-1.</title>
        <authorList>
            <person name="Vera-Cabrera L."/>
            <person name="Ortiz-Lopez R."/>
            <person name="Elizondo-Gonzalez R."/>
            <person name="Perez-Maya A.A."/>
            <person name="Ocampo-Candiani J."/>
        </authorList>
    </citation>
    <scope>NUCLEOTIDE SEQUENCE [LARGE SCALE GENOMIC DNA]</scope>
    <source>
        <strain evidence="3">ATCC 700358</strain>
    </source>
</reference>
<gene>
    <name evidence="2" type="ORF">O3I_023660</name>
</gene>
<keyword evidence="3" id="KW-1185">Reference proteome</keyword>
<name>K0EYX2_NOCB7</name>
<proteinExistence type="predicted"/>
<dbReference type="AlphaFoldDB" id="K0EYX2"/>